<dbReference type="InterPro" id="IPR036812">
    <property type="entry name" value="NAD(P)_OxRdtase_dom_sf"/>
</dbReference>
<feature type="domain" description="NADP-dependent oxidoreductase" evidence="4">
    <location>
        <begin position="14"/>
        <end position="259"/>
    </location>
</feature>
<dbReference type="Proteomes" id="UP000199221">
    <property type="component" value="Unassembled WGS sequence"/>
</dbReference>
<dbReference type="InterPro" id="IPR023210">
    <property type="entry name" value="NADP_OxRdtase_dom"/>
</dbReference>
<dbReference type="GO" id="GO:0016491">
    <property type="term" value="F:oxidoreductase activity"/>
    <property type="evidence" value="ECO:0007669"/>
    <property type="project" value="InterPro"/>
</dbReference>
<dbReference type="SUPFAM" id="SSF51430">
    <property type="entry name" value="NAD(P)-linked oxidoreductase"/>
    <property type="match status" value="1"/>
</dbReference>
<dbReference type="AlphaFoldDB" id="A0A1H9UN29"/>
<dbReference type="Pfam" id="PF00248">
    <property type="entry name" value="Aldo_ket_red"/>
    <property type="match status" value="1"/>
</dbReference>
<feature type="active site" description="Proton donor" evidence="1">
    <location>
        <position position="52"/>
    </location>
</feature>
<evidence type="ECO:0000256" key="2">
    <source>
        <dbReference type="PIRSR" id="PIRSR000097-2"/>
    </source>
</evidence>
<dbReference type="PANTHER" id="PTHR43638">
    <property type="entry name" value="OXIDOREDUCTASE, ALDO/KETO REDUCTASE FAMILY PROTEIN"/>
    <property type="match status" value="1"/>
</dbReference>
<reference evidence="5 6" key="1">
    <citation type="submission" date="2016-10" db="EMBL/GenBank/DDBJ databases">
        <authorList>
            <person name="de Groot N.N."/>
        </authorList>
    </citation>
    <scope>NUCLEOTIDE SEQUENCE [LARGE SCALE GENOMIC DNA]</scope>
    <source>
        <strain evidence="5 6">LMG 27941</strain>
    </source>
</reference>
<evidence type="ECO:0000256" key="3">
    <source>
        <dbReference type="PIRSR" id="PIRSR000097-3"/>
    </source>
</evidence>
<dbReference type="EMBL" id="FOEQ01000026">
    <property type="protein sequence ID" value="SES10701.1"/>
    <property type="molecule type" value="Genomic_DNA"/>
</dbReference>
<dbReference type="InterPro" id="IPR020471">
    <property type="entry name" value="AKR"/>
</dbReference>
<dbReference type="Gene3D" id="3.20.20.100">
    <property type="entry name" value="NADP-dependent oxidoreductase domain"/>
    <property type="match status" value="1"/>
</dbReference>
<dbReference type="PIRSF" id="PIRSF000097">
    <property type="entry name" value="AKR"/>
    <property type="match status" value="1"/>
</dbReference>
<accession>A0A1H9UN29</accession>
<evidence type="ECO:0000313" key="5">
    <source>
        <dbReference type="EMBL" id="SES10701.1"/>
    </source>
</evidence>
<evidence type="ECO:0000256" key="1">
    <source>
        <dbReference type="PIRSR" id="PIRSR000097-1"/>
    </source>
</evidence>
<name>A0A1H9UN29_9PSED</name>
<gene>
    <name evidence="5" type="ORF">SAMN05216230_12610</name>
</gene>
<dbReference type="PANTHER" id="PTHR43638:SF3">
    <property type="entry name" value="ALDEHYDE REDUCTASE"/>
    <property type="match status" value="1"/>
</dbReference>
<dbReference type="RefSeq" id="WP_094012629.1">
    <property type="nucleotide sequence ID" value="NZ_FOEQ01000026.1"/>
</dbReference>
<feature type="site" description="Lowers pKa of active site Tyr" evidence="3">
    <location>
        <position position="77"/>
    </location>
</feature>
<sequence length="273" mass="30041">MRYVNLAGSRVPAIGQGTWYMGEDPGHRAAEVAALQQGIDLGLGLIDTAEMYAEGGAEQVVGQAIAGRRDQVFLVSKVYPHNASRRGVPAACERSLQRLGTDCIDLYLLHWRGQYPLDETVEAFERLIEQGKIRRWGVSNFDLDDLRELDNRACATNQVLYNPAERGIEFDLLPWSREQGLPTMAYCPLAQAGRLLGHPVLTQIAERHGATPAQVSLGWVTRNDGVIAIPKAVDPQHVRLNAAAADLVLAEEDLQAIEQAFPAPTRKQRLAMV</sequence>
<dbReference type="CDD" id="cd19138">
    <property type="entry name" value="AKR_YeaE"/>
    <property type="match status" value="1"/>
</dbReference>
<feature type="binding site" evidence="2">
    <location>
        <position position="110"/>
    </location>
    <ligand>
        <name>substrate</name>
    </ligand>
</feature>
<proteinExistence type="predicted"/>
<evidence type="ECO:0000313" key="6">
    <source>
        <dbReference type="Proteomes" id="UP000199221"/>
    </source>
</evidence>
<organism evidence="5 6">
    <name type="scientific">Pseudomonas soli</name>
    <dbReference type="NCBI Taxonomy" id="1306993"/>
    <lineage>
        <taxon>Bacteria</taxon>
        <taxon>Pseudomonadati</taxon>
        <taxon>Pseudomonadota</taxon>
        <taxon>Gammaproteobacteria</taxon>
        <taxon>Pseudomonadales</taxon>
        <taxon>Pseudomonadaceae</taxon>
        <taxon>Pseudomonas</taxon>
    </lineage>
</organism>
<dbReference type="PRINTS" id="PR00069">
    <property type="entry name" value="ALDKETRDTASE"/>
</dbReference>
<evidence type="ECO:0000259" key="4">
    <source>
        <dbReference type="Pfam" id="PF00248"/>
    </source>
</evidence>
<protein>
    <submittedName>
        <fullName evidence="5">Aldo/keto reductase</fullName>
    </submittedName>
</protein>